<dbReference type="GO" id="GO:0044780">
    <property type="term" value="P:bacterial-type flagellum assembly"/>
    <property type="evidence" value="ECO:0007669"/>
    <property type="project" value="InterPro"/>
</dbReference>
<evidence type="ECO:0000256" key="1">
    <source>
        <dbReference type="ARBA" id="ARBA00002397"/>
    </source>
</evidence>
<dbReference type="SUPFAM" id="SSF140566">
    <property type="entry name" value="FlgN-like"/>
    <property type="match status" value="1"/>
</dbReference>
<organism evidence="5 6">
    <name type="scientific">endosymbiont of Escarpia spicata</name>
    <dbReference type="NCBI Taxonomy" id="2200908"/>
    <lineage>
        <taxon>Bacteria</taxon>
        <taxon>Pseudomonadati</taxon>
        <taxon>Pseudomonadota</taxon>
        <taxon>Gammaproteobacteria</taxon>
        <taxon>sulfur-oxidizing symbionts</taxon>
    </lineage>
</organism>
<evidence type="ECO:0000256" key="2">
    <source>
        <dbReference type="ARBA" id="ARBA00007703"/>
    </source>
</evidence>
<evidence type="ECO:0000313" key="6">
    <source>
        <dbReference type="Proteomes" id="UP000254771"/>
    </source>
</evidence>
<evidence type="ECO:0000256" key="4">
    <source>
        <dbReference type="SAM" id="MobiDB-lite"/>
    </source>
</evidence>
<dbReference type="Pfam" id="PF05130">
    <property type="entry name" value="FlgN"/>
    <property type="match status" value="1"/>
</dbReference>
<reference evidence="5 6" key="1">
    <citation type="journal article" date="2018" name="ISME J.">
        <title>Endosymbiont genomes yield clues of tubeworm success.</title>
        <authorList>
            <person name="Li Y."/>
            <person name="Liles M.R."/>
            <person name="Halanych K.M."/>
        </authorList>
    </citation>
    <scope>NUCLEOTIDE SEQUENCE [LARGE SCALE GENOMIC DNA]</scope>
    <source>
        <strain evidence="5">A1462</strain>
    </source>
</reference>
<sequence>MKVNNPTSLQEDFSALLQSEIDESRCLLDILLREHKLLQGASSAPLEQLTAEKQQQMAVLEAAVVKHNRLLLNLDLQPNREGSEQLLQQLPEADSARQLWEEFEQLIETCQKQNDVNGDILSLNQRQVSQAIDILRGVTTGQKTYGPSGESRPDNHSNSFGKA</sequence>
<keyword evidence="6" id="KW-1185">Reference proteome</keyword>
<dbReference type="Proteomes" id="UP000254771">
    <property type="component" value="Unassembled WGS sequence"/>
</dbReference>
<dbReference type="AlphaFoldDB" id="A0A370DJK6"/>
<dbReference type="EMBL" id="QFXE01000014">
    <property type="protein sequence ID" value="RDH85092.1"/>
    <property type="molecule type" value="Genomic_DNA"/>
</dbReference>
<keyword evidence="5" id="KW-0969">Cilium</keyword>
<evidence type="ECO:0000313" key="5">
    <source>
        <dbReference type="EMBL" id="RDH85092.1"/>
    </source>
</evidence>
<gene>
    <name evidence="5" type="ORF">DIZ78_11785</name>
</gene>
<comment type="similarity">
    <text evidence="2">Belongs to the FlgN family.</text>
</comment>
<accession>A0A370DJK6</accession>
<protein>
    <submittedName>
        <fullName evidence="5">Flagellar protein FlgN</fullName>
    </submittedName>
</protein>
<comment type="caution">
    <text evidence="5">The sequence shown here is derived from an EMBL/GenBank/DDBJ whole genome shotgun (WGS) entry which is preliminary data.</text>
</comment>
<keyword evidence="3" id="KW-1005">Bacterial flagellum biogenesis</keyword>
<evidence type="ECO:0000256" key="3">
    <source>
        <dbReference type="ARBA" id="ARBA00022795"/>
    </source>
</evidence>
<dbReference type="InterPro" id="IPR036679">
    <property type="entry name" value="FlgN-like_sf"/>
</dbReference>
<name>A0A370DJK6_9GAMM</name>
<keyword evidence="5" id="KW-0282">Flagellum</keyword>
<dbReference type="Gene3D" id="1.20.58.300">
    <property type="entry name" value="FlgN-like"/>
    <property type="match status" value="1"/>
</dbReference>
<proteinExistence type="inferred from homology"/>
<feature type="region of interest" description="Disordered" evidence="4">
    <location>
        <begin position="140"/>
        <end position="163"/>
    </location>
</feature>
<keyword evidence="5" id="KW-0966">Cell projection</keyword>
<comment type="function">
    <text evidence="1">Required for the efficient initiation of filament assembly.</text>
</comment>
<dbReference type="InterPro" id="IPR007809">
    <property type="entry name" value="FlgN-like"/>
</dbReference>